<feature type="coiled-coil region" evidence="1">
    <location>
        <begin position="77"/>
        <end position="151"/>
    </location>
</feature>
<comment type="caution">
    <text evidence="3">The sequence shown here is derived from an EMBL/GenBank/DDBJ whole genome shotgun (WGS) entry which is preliminary data.</text>
</comment>
<feature type="region of interest" description="Disordered" evidence="2">
    <location>
        <begin position="1"/>
        <end position="25"/>
    </location>
</feature>
<proteinExistence type="predicted"/>
<feature type="compositionally biased region" description="Low complexity" evidence="2">
    <location>
        <begin position="9"/>
        <end position="25"/>
    </location>
</feature>
<dbReference type="Gene3D" id="1.20.120.20">
    <property type="entry name" value="Apolipoprotein"/>
    <property type="match status" value="1"/>
</dbReference>
<accession>A0A812TX04</accession>
<protein>
    <submittedName>
        <fullName evidence="3">Uncharacterized protein</fullName>
    </submittedName>
</protein>
<feature type="coiled-coil region" evidence="1">
    <location>
        <begin position="522"/>
        <end position="579"/>
    </location>
</feature>
<gene>
    <name evidence="3" type="ORF">SNAT2548_LOCUS30565</name>
</gene>
<reference evidence="3" key="1">
    <citation type="submission" date="2021-02" db="EMBL/GenBank/DDBJ databases">
        <authorList>
            <person name="Dougan E. K."/>
            <person name="Rhodes N."/>
            <person name="Thang M."/>
            <person name="Chan C."/>
        </authorList>
    </citation>
    <scope>NUCLEOTIDE SEQUENCE</scope>
</reference>
<evidence type="ECO:0000256" key="2">
    <source>
        <dbReference type="SAM" id="MobiDB-lite"/>
    </source>
</evidence>
<sequence>MSKQRKPSMRSVARPASPSSPSSPMMAVYTVPSGPEHRDARHVTNALNRGLDQAVSCANQLMDHMRHQITEMGEEVMDSMRKEKEEHQEAIKRFMSEFDDVKKILHTGIKEMKSDNAATVMEMREAQDKHLKSVRGQHDGLQEDMQRSQRALLEKCTRMHDILNAQEAVSPTSFAHKVSGMLEGVKHVQERADEVLRTMSSLCDGHGALTRVASKIKEANVSAERLEKESKAACAHLDSFNTSFGGTSRDINMNVQSMDRTLKALDIDKMEQWLRDFEKRKSKMDASLKIFSETEQEWTIMAADCKKASQSVVDCTKTFQTSAENLQKMKGISDSLKSFDTELELIMSGVRKCNPLLIQQLQEAAKNFDPEATHAKIREFMQKREEDITKLIHKVNEDAKQKLQQAVTDVAENAVNVMSTESLKWRQFEKCLDDGHKKMAELAKTADASTVNFQEKLTEMKEVVQDLDRKVSHAIDTSAKSWEERAHGVTRGYQEAMETSRKAMDASVKMAKSTSESLSKNDEDLEKVVQETREAMEAMRQQAKATVSKESAAATNLLKQQLKDVSEEFDKKMQQVAEEHEKSAAKVSGTFSDQLRKATEQVQSSTKPFVDEMQKFSEELAGLKGIKKEVDQILESVNGIVSKGKVLVAGVGSSLLVGSTSLIAAATNLFGGPSPVGNHTAT</sequence>
<keyword evidence="4" id="KW-1185">Reference proteome</keyword>
<evidence type="ECO:0000313" key="3">
    <source>
        <dbReference type="EMBL" id="CAE7544815.1"/>
    </source>
</evidence>
<dbReference type="AlphaFoldDB" id="A0A812TX04"/>
<dbReference type="Proteomes" id="UP000604046">
    <property type="component" value="Unassembled WGS sequence"/>
</dbReference>
<evidence type="ECO:0000313" key="4">
    <source>
        <dbReference type="Proteomes" id="UP000604046"/>
    </source>
</evidence>
<name>A0A812TX04_9DINO</name>
<dbReference type="SUPFAM" id="SSF58113">
    <property type="entry name" value="Apolipoprotein A-I"/>
    <property type="match status" value="1"/>
</dbReference>
<evidence type="ECO:0000256" key="1">
    <source>
        <dbReference type="SAM" id="Coils"/>
    </source>
</evidence>
<keyword evidence="1" id="KW-0175">Coiled coil</keyword>
<dbReference type="EMBL" id="CAJNDS010002612">
    <property type="protein sequence ID" value="CAE7544815.1"/>
    <property type="molecule type" value="Genomic_DNA"/>
</dbReference>
<organism evidence="3 4">
    <name type="scientific">Symbiodinium natans</name>
    <dbReference type="NCBI Taxonomy" id="878477"/>
    <lineage>
        <taxon>Eukaryota</taxon>
        <taxon>Sar</taxon>
        <taxon>Alveolata</taxon>
        <taxon>Dinophyceae</taxon>
        <taxon>Suessiales</taxon>
        <taxon>Symbiodiniaceae</taxon>
        <taxon>Symbiodinium</taxon>
    </lineage>
</organism>